<dbReference type="ChiTaRS" id="GATA3">
    <property type="organism name" value="human"/>
</dbReference>
<dbReference type="OrthoDB" id="2162994at2759"/>
<dbReference type="VEuPathDB" id="HostDB:ENSG00000107485"/>
<reference evidence="2" key="5">
    <citation type="submission" date="2025-09" db="UniProtKB">
        <authorList>
            <consortium name="Ensembl"/>
        </authorList>
    </citation>
    <scope>IDENTIFICATION</scope>
</reference>
<dbReference type="Bgee" id="ENSG00000107485">
    <property type="expression patterns" value="Expressed in upper leg skin and 154 other cell types or tissues"/>
</dbReference>
<protein>
    <submittedName>
        <fullName evidence="2">GATA binding protein 3</fullName>
    </submittedName>
</protein>
<keyword evidence="3" id="KW-1185">Reference proteome</keyword>
<accession>A0A2R8Y4T2</accession>
<reference evidence="2 3" key="1">
    <citation type="journal article" date="2001" name="Nature">
        <title>Initial sequencing and analysis of the human genome.</title>
        <authorList>
            <consortium name="International Human Genome Sequencing Consortium"/>
            <person name="Lander E.S."/>
            <person name="Linton L.M."/>
            <person name="Birren B."/>
            <person name="Nusbaum C."/>
            <person name="Zody M.C."/>
            <person name="Baldwin J."/>
            <person name="Devon K."/>
            <person name="Dewar K."/>
            <person name="Doyle M."/>
            <person name="FitzHugh W."/>
            <person name="Funke R."/>
            <person name="Gage D."/>
            <person name="Harris K."/>
            <person name="Heaford A."/>
            <person name="Howland J."/>
            <person name="Kann L."/>
            <person name="Lehoczky J."/>
            <person name="LeVine R."/>
            <person name="McEwan P."/>
            <person name="McKernan K."/>
            <person name="Meldrim J."/>
            <person name="Mesirov J.P."/>
            <person name="Miranda C."/>
            <person name="Morris W."/>
            <person name="Naylor J."/>
            <person name="Raymond C."/>
            <person name="Rosetti M."/>
            <person name="Santos R."/>
            <person name="Sheridan A."/>
            <person name="Sougnez C."/>
            <person name="Stange-Thomann N."/>
            <person name="Stojanovic N."/>
            <person name="Subramanian A."/>
            <person name="Wyman D."/>
            <person name="Rogers J."/>
            <person name="Sulston J."/>
            <person name="Ainscough R."/>
            <person name="Beck S."/>
            <person name="Bentley D."/>
            <person name="Burton J."/>
            <person name="Clee C."/>
            <person name="Carter N."/>
            <person name="Coulson A."/>
            <person name="Deadman R."/>
            <person name="Deloukas P."/>
            <person name="Dunham A."/>
            <person name="Dunham I."/>
            <person name="Durbin R."/>
            <person name="French L."/>
            <person name="Grafham D."/>
            <person name="Gregory S."/>
            <person name="Hubbard T."/>
            <person name="Humphray S."/>
            <person name="Hunt A."/>
            <person name="Jones M."/>
            <person name="Lloyd C."/>
            <person name="McMurray A."/>
            <person name="Matthews L."/>
            <person name="Mercer S."/>
            <person name="Milne S."/>
            <person name="Mullikin J.C."/>
            <person name="Mungall A."/>
            <person name="Plumb R."/>
            <person name="Ross M."/>
            <person name="Shownkeen R."/>
            <person name="Sims S."/>
            <person name="Waterston R.H."/>
            <person name="Wilson R.K."/>
            <person name="Hillier L.W."/>
            <person name="McPherson J.D."/>
            <person name="Marra M.A."/>
            <person name="Mardis E.R."/>
            <person name="Fulton L.A."/>
            <person name="Chinwalla A.T."/>
            <person name="Pepin K.H."/>
            <person name="Gish W.R."/>
            <person name="Chissoe S.L."/>
            <person name="Wendl M.C."/>
            <person name="Delehaunty K.D."/>
            <person name="Miner T.L."/>
            <person name="Delehaunty A."/>
            <person name="Kramer J.B."/>
            <person name="Cook L.L."/>
            <person name="Fulton R.S."/>
            <person name="Johnson D.L."/>
            <person name="Minx P.J."/>
            <person name="Clifton S.W."/>
            <person name="Hawkins T."/>
            <person name="Branscomb E."/>
            <person name="Predki P."/>
            <person name="Richardson P."/>
            <person name="Wenning S."/>
            <person name="Slezak T."/>
            <person name="Doggett N."/>
            <person name="Cheng J.F."/>
            <person name="Olsen A."/>
            <person name="Lucas S."/>
            <person name="Elkin C."/>
            <person name="Uberbacher E."/>
            <person name="Frazier M."/>
            <person name="Gibbs R.A."/>
            <person name="Muzny D.M."/>
            <person name="Scherer S.E."/>
            <person name="Bouck J.B."/>
            <person name="Sodergren E.J."/>
            <person name="Worley K.C."/>
            <person name="Rives C.M."/>
            <person name="Gorrell J.H."/>
            <person name="Metzker M.L."/>
            <person name="Naylor S.L."/>
            <person name="Kucherlapati R.S."/>
            <person name="Nelson D.L."/>
            <person name="Weinstock G.M."/>
            <person name="Sakaki Y."/>
            <person name="Fujiyama A."/>
            <person name="Hattori M."/>
            <person name="Yada T."/>
            <person name="Toyoda A."/>
            <person name="Itoh T."/>
            <person name="Kawagoe C."/>
            <person name="Watanabe H."/>
            <person name="Totoki Y."/>
            <person name="Taylor T."/>
            <person name="Weissenbach J."/>
            <person name="Heilig R."/>
            <person name="Saurin W."/>
            <person name="Artiguenave F."/>
            <person name="Brottier P."/>
            <person name="Bruls T."/>
            <person name="Pelletier E."/>
            <person name="Robert C."/>
            <person name="Wincker P."/>
            <person name="Smith D.R."/>
            <person name="Doucette-Stamm L."/>
            <person name="Rubenfield M."/>
            <person name="Weinstock K."/>
            <person name="Lee H.M."/>
            <person name="Dubois J."/>
            <person name="Rosenthal A."/>
            <person name="Platzer M."/>
            <person name="Nyakatura G."/>
            <person name="Taudien S."/>
            <person name="Rump A."/>
            <person name="Yang H."/>
            <person name="Yu J."/>
            <person name="Wang J."/>
            <person name="Huang G."/>
            <person name="Gu J."/>
            <person name="Hood L."/>
            <person name="Rowen L."/>
            <person name="Madan A."/>
            <person name="Qin S."/>
            <person name="Davis R.W."/>
            <person name="Federspiel N.A."/>
            <person name="Abola A.P."/>
            <person name="Proctor M.J."/>
            <person name="Myers R.M."/>
            <person name="Schmutz J."/>
            <person name="Dickson M."/>
            <person name="Grimwood J."/>
            <person name="Cox D.R."/>
            <person name="Olson M.V."/>
            <person name="Kaul R."/>
            <person name="Raymond C."/>
            <person name="Shimizu N."/>
            <person name="Kawasaki K."/>
            <person name="Minoshima S."/>
            <person name="Evans G.A."/>
            <person name="Athanasiou M."/>
            <person name="Schultz R."/>
            <person name="Roe B.A."/>
            <person name="Chen F."/>
            <person name="Pan H."/>
            <person name="Ramser J."/>
            <person name="Lehrach H."/>
            <person name="Reinhardt R."/>
            <person name="McCombie W.R."/>
            <person name="de la Bastide M."/>
            <person name="Dedhia N."/>
            <person name="Blocker H."/>
            <person name="Hornischer K."/>
            <person name="Nordsiek G."/>
            <person name="Agarwala R."/>
            <person name="Aravind L."/>
            <person name="Bailey J.A."/>
            <person name="Bateman A."/>
            <person name="Batzoglou S."/>
            <person name="Birney E."/>
            <person name="Bork P."/>
            <person name="Brown D.G."/>
            <person name="Burge C.B."/>
            <person name="Cerutti L."/>
            <person name="Chen H.C."/>
            <person name="Church D."/>
            <person name="Clamp M."/>
            <person name="Copley R.R."/>
            <person name="Doerks T."/>
            <person name="Eddy S.R."/>
            <person name="Eichler E.E."/>
            <person name="Furey T.S."/>
            <person name="Galagan J."/>
            <person name="Gilbert J.G."/>
            <person name="Harmon C."/>
            <person name="Hayashizaki Y."/>
            <person name="Haussler D."/>
            <person name="Hermjakob H."/>
            <person name="Hokamp K."/>
            <person name="Jang W."/>
            <person name="Johnson L.S."/>
            <person name="Jones T.A."/>
            <person name="Kasif S."/>
            <person name="Kaspryzk A."/>
            <person name="Kennedy S."/>
            <person name="Kent W.J."/>
            <person name="Kitts P."/>
            <person name="Koonin E.V."/>
            <person name="Korf I."/>
            <person name="Kulp D."/>
            <person name="Lancet D."/>
            <person name="Lowe T.M."/>
            <person name="McLysaght A."/>
            <person name="Mikkelsen T."/>
            <person name="Moran J.V."/>
            <person name="Mulder N."/>
            <person name="Pollara V.J."/>
            <person name="Ponting C.P."/>
            <person name="Schuler G."/>
            <person name="Schultz J."/>
            <person name="Slater G."/>
            <person name="Smit A.F."/>
            <person name="Stupka E."/>
            <person name="Szustakowski J."/>
            <person name="Thierry-Mieg D."/>
            <person name="Thierry-Mieg J."/>
            <person name="Wagner L."/>
            <person name="Wallis J."/>
            <person name="Wheeler R."/>
            <person name="Williams A."/>
            <person name="Wolf Y.I."/>
            <person name="Wolfe K.H."/>
            <person name="Yang S.P."/>
            <person name="Yeh R.F."/>
            <person name="Collins F."/>
            <person name="Guyer M.S."/>
            <person name="Peterson J."/>
            <person name="Felsenfeld A."/>
            <person name="Wetterstrand K.A."/>
            <person name="Patrinos A."/>
            <person name="Morgan M.J."/>
            <person name="de Jong P."/>
            <person name="Catanese J.J."/>
            <person name="Osoegawa K."/>
            <person name="Shizuya H."/>
            <person name="Choi S."/>
            <person name="Chen Y.J."/>
        </authorList>
    </citation>
    <scope>NUCLEOTIDE SEQUENCE [LARGE SCALE GENOMIC DNA]</scope>
</reference>
<evidence type="ECO:0000313" key="3">
    <source>
        <dbReference type="Proteomes" id="UP000005640"/>
    </source>
</evidence>
<feature type="non-terminal residue" evidence="2">
    <location>
        <position position="80"/>
    </location>
</feature>
<dbReference type="MassIVE" id="A0A2R8Y4T2"/>
<dbReference type="HGNC" id="HGNC:4172">
    <property type="gene designation" value="GATA3"/>
</dbReference>
<evidence type="ECO:0007829" key="5">
    <source>
        <dbReference type="ProteomicsDB" id="A0A2R8Y4T2"/>
    </source>
</evidence>
<evidence type="ECO:0000256" key="1">
    <source>
        <dbReference type="SAM" id="MobiDB-lite"/>
    </source>
</evidence>
<evidence type="ECO:0000313" key="2">
    <source>
        <dbReference type="Ensembl" id="ENSP00000494284.1"/>
    </source>
</evidence>
<sequence length="80" mass="9053">MEVTADQPRWVSHHHPAVLNGQHPDTHHPGLSHSYMDAAQYPLPEEVDVLFNIDGQGNHVPPYYGNSVRATVQRYPPTHH</sequence>
<organism evidence="2 3">
    <name type="scientific">Homo sapiens</name>
    <name type="common">Human</name>
    <dbReference type="NCBI Taxonomy" id="9606"/>
    <lineage>
        <taxon>Eukaryota</taxon>
        <taxon>Metazoa</taxon>
        <taxon>Chordata</taxon>
        <taxon>Craniata</taxon>
        <taxon>Vertebrata</taxon>
        <taxon>Euteleostomi</taxon>
        <taxon>Mammalia</taxon>
        <taxon>Eutheria</taxon>
        <taxon>Euarchontoglires</taxon>
        <taxon>Primates</taxon>
        <taxon>Haplorrhini</taxon>
        <taxon>Catarrhini</taxon>
        <taxon>Hominidae</taxon>
        <taxon>Homo</taxon>
    </lineage>
</organism>
<proteinExistence type="evidence at protein level"/>
<dbReference type="Ensembl" id="ENST00000643001.1">
    <property type="protein sequence ID" value="ENSP00000494284.1"/>
    <property type="gene ID" value="ENSG00000107485.19"/>
</dbReference>
<keyword evidence="4 5" id="KW-1267">Proteomics identification</keyword>
<feature type="region of interest" description="Disordered" evidence="1">
    <location>
        <begin position="1"/>
        <end position="34"/>
    </location>
</feature>
<gene>
    <name evidence="2" type="primary">GATA3</name>
</gene>
<dbReference type="Antibodypedia" id="11113">
    <property type="antibodies" value="1169 antibodies from 50 providers"/>
</dbReference>
<dbReference type="OMA" id="ECVKYQV"/>
<dbReference type="Proteomes" id="UP000005640">
    <property type="component" value="Chromosome 10"/>
</dbReference>
<reference evidence="2" key="2">
    <citation type="journal article" date="2004" name="Nature">
        <title>The DNA sequence and comparative analysis of human chromosome 10.</title>
        <authorList>
            <person name="Deloukas P."/>
            <person name="Earthrowl M.E."/>
            <person name="Grafham D.V."/>
            <person name="Rubenfield M."/>
            <person name="French L."/>
            <person name="Steward C.A."/>
            <person name="Sims S.K."/>
            <person name="Jones M.C."/>
            <person name="Searle S."/>
            <person name="Scott C."/>
            <person name="Howe K."/>
            <person name="Hunt S.E."/>
            <person name="Andrews T.D."/>
            <person name="Gilbert J.G."/>
            <person name="Swarbreck D."/>
            <person name="Ashurst J.L."/>
            <person name="Taylor A."/>
            <person name="Battles J."/>
            <person name="Bird C.P."/>
            <person name="Ainscough R."/>
            <person name="Almeida J.P."/>
            <person name="Ashwell R.I."/>
            <person name="Ambrose K.D."/>
            <person name="Babbage A.K."/>
            <person name="Bagguley C.L."/>
            <person name="Bailey J."/>
            <person name="Banerjee R."/>
            <person name="Bates K."/>
            <person name="Beasley H."/>
            <person name="Bray-Allen S."/>
            <person name="Brown A.J."/>
            <person name="Brown J.Y."/>
            <person name="Burford D.C."/>
            <person name="Burrill W."/>
            <person name="Burton J."/>
            <person name="Cahill P."/>
            <person name="Camire D."/>
            <person name="Carter N.P."/>
            <person name="Chapman J.C."/>
            <person name="Clark S.Y."/>
            <person name="Clarke G."/>
            <person name="Clee C.M."/>
            <person name="Clegg S."/>
            <person name="Corby N."/>
            <person name="Coulson A."/>
            <person name="Dhami P."/>
            <person name="Dutta I."/>
            <person name="Dunn M."/>
            <person name="Faulkner L."/>
            <person name="Frankish A."/>
            <person name="Frankland J.A."/>
            <person name="Garner P."/>
            <person name="Garnett J."/>
            <person name="Gribble S."/>
            <person name="Griffiths C."/>
            <person name="Grocock R."/>
            <person name="Gustafson E."/>
            <person name="Hammond S."/>
            <person name="Harley J.L."/>
            <person name="Hart E."/>
            <person name="Heath P.D."/>
            <person name="Ho T.P."/>
            <person name="Hopkins B."/>
            <person name="Horne J."/>
            <person name="Howden P.J."/>
            <person name="Huckle E."/>
            <person name="Hynds C."/>
            <person name="Johnson C."/>
            <person name="Johnson D."/>
            <person name="Kana A."/>
            <person name="Kay M."/>
            <person name="Kimberley A.M."/>
            <person name="Kershaw J.K."/>
            <person name="Kokkinaki M."/>
            <person name="Laird G.K."/>
            <person name="Lawlor S."/>
            <person name="Lee H.M."/>
            <person name="Leongamornlert D.A."/>
            <person name="Laird G."/>
            <person name="Lloyd C."/>
            <person name="Lloyd D.M."/>
            <person name="Loveland J."/>
            <person name="Lovell J."/>
            <person name="McLaren S."/>
            <person name="McLay K.E."/>
            <person name="McMurray A."/>
            <person name="Mashreghi-Mohammadi M."/>
            <person name="Matthews L."/>
            <person name="Milne S."/>
            <person name="Nickerson T."/>
            <person name="Nguyen M."/>
            <person name="Overton-Larty E."/>
            <person name="Palmer S.A."/>
            <person name="Pearce A.V."/>
            <person name="Peck A.I."/>
            <person name="Pelan S."/>
            <person name="Phillimore B."/>
            <person name="Porter K."/>
            <person name="Rice C.M."/>
            <person name="Rogosin A."/>
            <person name="Ross M.T."/>
            <person name="Sarafidou T."/>
            <person name="Sehra H.K."/>
            <person name="Shownkeen R."/>
            <person name="Skuce C.D."/>
            <person name="Smith M."/>
            <person name="Standring L."/>
            <person name="Sycamore N."/>
            <person name="Tester J."/>
            <person name="Thorpe A."/>
            <person name="Torcasso W."/>
            <person name="Tracey A."/>
            <person name="Tromans A."/>
            <person name="Tsolas J."/>
            <person name="Wall M."/>
            <person name="Walsh J."/>
            <person name="Wang H."/>
            <person name="Weinstock K."/>
            <person name="West A.P."/>
            <person name="Willey D.L."/>
            <person name="Whitehead S.L."/>
            <person name="Wilming L."/>
            <person name="Wray P.W."/>
            <person name="Young L."/>
            <person name="Chen Y."/>
            <person name="Lovering R.C."/>
            <person name="Moschonas N.K."/>
            <person name="Siebert R."/>
            <person name="Fechtel K."/>
            <person name="Bentley D."/>
            <person name="Durbin R."/>
            <person name="Hubbard T."/>
            <person name="Doucette-Stamm L."/>
            <person name="Beck S."/>
            <person name="Smith D.R."/>
            <person name="Rogers J."/>
        </authorList>
    </citation>
    <scope>NUCLEOTIDE SEQUENCE [LARGE SCALE GENOMIC DNA]</scope>
</reference>
<name>A0A2R8Y4T2_HUMAN</name>
<dbReference type="ExpressionAtlas" id="A0A2R8Y4T2">
    <property type="expression patterns" value="baseline and differential"/>
</dbReference>
<dbReference type="Ensembl" id="ENST00000643001.1">
    <property type="protein sequence ID" value="ENSP00000494284.1"/>
    <property type="gene ID" value="ENSG00000107485.18"/>
</dbReference>
<reference evidence="2 3" key="3">
    <citation type="journal article" date="2004" name="Nature">
        <title>Finishing the euchromatic sequence of the human genome.</title>
        <authorList>
            <consortium name="International Human Genome Sequencing Consortium"/>
        </authorList>
    </citation>
    <scope>NUCLEOTIDE SEQUENCE [LARGE SCALE GENOMIC DNA]</scope>
</reference>
<reference evidence="2" key="4">
    <citation type="submission" date="2025-08" db="UniProtKB">
        <authorList>
            <consortium name="Ensembl"/>
        </authorList>
    </citation>
    <scope>IDENTIFICATION</scope>
</reference>
<evidence type="ECO:0007829" key="4">
    <source>
        <dbReference type="PeptideAtlas" id="A0A2R8Y4T2"/>
    </source>
</evidence>
<dbReference type="GeneTree" id="ENSGT00940000159247"/>
<dbReference type="EMBL" id="AL390294">
    <property type="status" value="NOT_ANNOTATED_CDS"/>
    <property type="molecule type" value="Genomic_DNA"/>
</dbReference>
<dbReference type="OpenTargets" id="ENSG00000107485"/>
<dbReference type="AlphaFoldDB" id="A0A2R8Y4T2"/>